<keyword evidence="2" id="KW-1185">Reference proteome</keyword>
<protein>
    <submittedName>
        <fullName evidence="1">Uncharacterized protein</fullName>
    </submittedName>
</protein>
<reference evidence="1" key="1">
    <citation type="journal article" date="2023" name="G3 (Bethesda)">
        <title>A reference genome for the long-term kleptoplast-retaining sea slug Elysia crispata morphotype clarki.</title>
        <authorList>
            <person name="Eastman K.E."/>
            <person name="Pendleton A.L."/>
            <person name="Shaikh M.A."/>
            <person name="Suttiyut T."/>
            <person name="Ogas R."/>
            <person name="Tomko P."/>
            <person name="Gavelis G."/>
            <person name="Widhalm J.R."/>
            <person name="Wisecaver J.H."/>
        </authorList>
    </citation>
    <scope>NUCLEOTIDE SEQUENCE</scope>
    <source>
        <strain evidence="1">ECLA1</strain>
    </source>
</reference>
<evidence type="ECO:0000313" key="1">
    <source>
        <dbReference type="EMBL" id="KAK3743789.1"/>
    </source>
</evidence>
<accession>A0AAE1CXW1</accession>
<sequence length="142" mass="15645">MTDAYLGRPSPGLMSTSPSLMCVLDRRILTRRLSSANWYHRPGRCAFSQSRSPDFSGAHQCRMACPRQLAGRAPVSGAGTRAAENSPLRYHCTTISNRYWFPPGSWVAFATPSHWFSLPKLTKKNLGFGLISSSSEVLPRAA</sequence>
<name>A0AAE1CXW1_9GAST</name>
<dbReference type="AlphaFoldDB" id="A0AAE1CXW1"/>
<evidence type="ECO:0000313" key="2">
    <source>
        <dbReference type="Proteomes" id="UP001283361"/>
    </source>
</evidence>
<dbReference type="EMBL" id="JAWDGP010006298">
    <property type="protein sequence ID" value="KAK3743789.1"/>
    <property type="molecule type" value="Genomic_DNA"/>
</dbReference>
<organism evidence="1 2">
    <name type="scientific">Elysia crispata</name>
    <name type="common">lettuce slug</name>
    <dbReference type="NCBI Taxonomy" id="231223"/>
    <lineage>
        <taxon>Eukaryota</taxon>
        <taxon>Metazoa</taxon>
        <taxon>Spiralia</taxon>
        <taxon>Lophotrochozoa</taxon>
        <taxon>Mollusca</taxon>
        <taxon>Gastropoda</taxon>
        <taxon>Heterobranchia</taxon>
        <taxon>Euthyneura</taxon>
        <taxon>Panpulmonata</taxon>
        <taxon>Sacoglossa</taxon>
        <taxon>Placobranchoidea</taxon>
        <taxon>Plakobranchidae</taxon>
        <taxon>Elysia</taxon>
    </lineage>
</organism>
<gene>
    <name evidence="1" type="ORF">RRG08_043521</name>
</gene>
<dbReference type="Proteomes" id="UP001283361">
    <property type="component" value="Unassembled WGS sequence"/>
</dbReference>
<proteinExistence type="predicted"/>
<comment type="caution">
    <text evidence="1">The sequence shown here is derived from an EMBL/GenBank/DDBJ whole genome shotgun (WGS) entry which is preliminary data.</text>
</comment>